<dbReference type="EMBL" id="AMQM01003428">
    <property type="status" value="NOT_ANNOTATED_CDS"/>
    <property type="molecule type" value="Genomic_DNA"/>
</dbReference>
<feature type="domain" description="NUDE" evidence="9">
    <location>
        <begin position="134"/>
        <end position="278"/>
    </location>
</feature>
<dbReference type="EMBL" id="KB096134">
    <property type="protein sequence ID" value="ESO08172.1"/>
    <property type="molecule type" value="Genomic_DNA"/>
</dbReference>
<accession>T1EF19</accession>
<dbReference type="GO" id="GO:0005874">
    <property type="term" value="C:microtubule"/>
    <property type="evidence" value="ECO:0007669"/>
    <property type="project" value="UniProtKB-KW"/>
</dbReference>
<sequence length="379" mass="43443">MSSELKFGSADEEIRYWKDEAKKFQERFYKAASEELSDFQMSSRDLEAELDSQLAQSEAKVKELKANYSRSQIELETIREKYETLQRTSHHQIQDLETKLNKLETYRDELQKYIRELEQANDDLERNKRATMVSLEDFETRLNQAIERNVLLESELDEKNNLFIDSVQRLKDEARDLRQELAVREKKEKDSFHHQQQHHHNNINLNSPTTSTSKDLSKVTASNAAVATTTTTAATATTKPPTTSTVTTPNAACDETEMQQQKQPQQQQNVEAVSTPPSFGHQSMKFSLNASSLSSNQRVEERKLAKDVSQPISYLKFHKGMKESDKKALQLNLVCDILSRIGSMESKLLSCQPQQQQHKQENSVKTPNSQSQAMVQITV</sequence>
<dbReference type="GO" id="GO:0007059">
    <property type="term" value="P:chromosome segregation"/>
    <property type="evidence" value="ECO:0000318"/>
    <property type="project" value="GO_Central"/>
</dbReference>
<dbReference type="KEGG" id="hro:HELRODRAFT_110400"/>
<dbReference type="PANTHER" id="PTHR10921">
    <property type="entry name" value="NUCLEAR DISTRIBUTION PROTEIN NUDE HOMOLOG 1"/>
    <property type="match status" value="1"/>
</dbReference>
<dbReference type="GO" id="GO:0016477">
    <property type="term" value="P:cell migration"/>
    <property type="evidence" value="ECO:0000318"/>
    <property type="project" value="GO_Central"/>
</dbReference>
<feature type="compositionally biased region" description="Low complexity" evidence="8">
    <location>
        <begin position="229"/>
        <end position="252"/>
    </location>
</feature>
<organism evidence="11 12">
    <name type="scientific">Helobdella robusta</name>
    <name type="common">Californian leech</name>
    <dbReference type="NCBI Taxonomy" id="6412"/>
    <lineage>
        <taxon>Eukaryota</taxon>
        <taxon>Metazoa</taxon>
        <taxon>Spiralia</taxon>
        <taxon>Lophotrochozoa</taxon>
        <taxon>Annelida</taxon>
        <taxon>Clitellata</taxon>
        <taxon>Hirudinea</taxon>
        <taxon>Rhynchobdellida</taxon>
        <taxon>Glossiphoniidae</taxon>
        <taxon>Helobdella</taxon>
    </lineage>
</organism>
<dbReference type="Pfam" id="PF04880">
    <property type="entry name" value="NUDE_C"/>
    <property type="match status" value="1"/>
</dbReference>
<evidence type="ECO:0000313" key="10">
    <source>
        <dbReference type="EMBL" id="ESO08172.1"/>
    </source>
</evidence>
<feature type="region of interest" description="Disordered" evidence="8">
    <location>
        <begin position="229"/>
        <end position="277"/>
    </location>
</feature>
<protein>
    <recommendedName>
        <fullName evidence="9">NUDE domain-containing protein</fullName>
    </recommendedName>
</protein>
<keyword evidence="12" id="KW-1185">Reference proteome</keyword>
<keyword evidence="6" id="KW-0175">Coiled coil</keyword>
<dbReference type="GeneID" id="20195171"/>
<dbReference type="STRING" id="6412.T1EF19"/>
<name>T1EF19_HELRO</name>
<reference evidence="10 12" key="2">
    <citation type="journal article" date="2013" name="Nature">
        <title>Insights into bilaterian evolution from three spiralian genomes.</title>
        <authorList>
            <person name="Simakov O."/>
            <person name="Marletaz F."/>
            <person name="Cho S.J."/>
            <person name="Edsinger-Gonzales E."/>
            <person name="Havlak P."/>
            <person name="Hellsten U."/>
            <person name="Kuo D.H."/>
            <person name="Larsson T."/>
            <person name="Lv J."/>
            <person name="Arendt D."/>
            <person name="Savage R."/>
            <person name="Osoegawa K."/>
            <person name="de Jong P."/>
            <person name="Grimwood J."/>
            <person name="Chapman J.A."/>
            <person name="Shapiro H."/>
            <person name="Aerts A."/>
            <person name="Otillar R.P."/>
            <person name="Terry A.Y."/>
            <person name="Boore J.L."/>
            <person name="Grigoriev I.V."/>
            <person name="Lindberg D.R."/>
            <person name="Seaver E.C."/>
            <person name="Weisblat D.A."/>
            <person name="Putnam N.H."/>
            <person name="Rokhsar D.S."/>
        </authorList>
    </citation>
    <scope>NUCLEOTIDE SEQUENCE</scope>
</reference>
<gene>
    <name evidence="11" type="primary">20195171</name>
    <name evidence="10" type="ORF">HELRODRAFT_110400</name>
</gene>
<evidence type="ECO:0000256" key="8">
    <source>
        <dbReference type="SAM" id="MobiDB-lite"/>
    </source>
</evidence>
<reference evidence="11" key="3">
    <citation type="submission" date="2015-06" db="UniProtKB">
        <authorList>
            <consortium name="EnsemblMetazoa"/>
        </authorList>
    </citation>
    <scope>IDENTIFICATION</scope>
</reference>
<dbReference type="InterPro" id="IPR033494">
    <property type="entry name" value="NUDE"/>
</dbReference>
<dbReference type="Proteomes" id="UP000015101">
    <property type="component" value="Unassembled WGS sequence"/>
</dbReference>
<dbReference type="GO" id="GO:0007020">
    <property type="term" value="P:microtubule nucleation"/>
    <property type="evidence" value="ECO:0000318"/>
    <property type="project" value="GO_Central"/>
</dbReference>
<dbReference type="EnsemblMetazoa" id="HelroT110400">
    <property type="protein sequence ID" value="HelroP110400"/>
    <property type="gene ID" value="HelroG110400"/>
</dbReference>
<evidence type="ECO:0000259" key="9">
    <source>
        <dbReference type="Pfam" id="PF04880"/>
    </source>
</evidence>
<dbReference type="RefSeq" id="XP_009013961.1">
    <property type="nucleotide sequence ID" value="XM_009015713.1"/>
</dbReference>
<dbReference type="GO" id="GO:0005813">
    <property type="term" value="C:centrosome"/>
    <property type="evidence" value="ECO:0000318"/>
    <property type="project" value="GO_Central"/>
</dbReference>
<dbReference type="AlphaFoldDB" id="T1EF19"/>
<proteinExistence type="inferred from homology"/>
<dbReference type="GO" id="GO:0008017">
    <property type="term" value="F:microtubule binding"/>
    <property type="evidence" value="ECO:0000318"/>
    <property type="project" value="GO_Central"/>
</dbReference>
<dbReference type="InterPro" id="IPR006964">
    <property type="entry name" value="NUDE_dom"/>
</dbReference>
<feature type="region of interest" description="Disordered" evidence="8">
    <location>
        <begin position="353"/>
        <end position="379"/>
    </location>
</feature>
<dbReference type="eggNOG" id="KOG1853">
    <property type="taxonomic scope" value="Eukaryota"/>
</dbReference>
<dbReference type="CTD" id="20195171"/>
<evidence type="ECO:0000256" key="1">
    <source>
        <dbReference type="ARBA" id="ARBA00004186"/>
    </source>
</evidence>
<feature type="compositionally biased region" description="Polar residues" evidence="8">
    <location>
        <begin position="202"/>
        <end position="214"/>
    </location>
</feature>
<dbReference type="HOGENOM" id="CLU_057872_0_0_1"/>
<dbReference type="GO" id="GO:0005819">
    <property type="term" value="C:spindle"/>
    <property type="evidence" value="ECO:0007669"/>
    <property type="project" value="UniProtKB-SubCell"/>
</dbReference>
<feature type="compositionally biased region" description="Low complexity" evidence="8">
    <location>
        <begin position="259"/>
        <end position="268"/>
    </location>
</feature>
<feature type="region of interest" description="Disordered" evidence="8">
    <location>
        <begin position="185"/>
        <end position="215"/>
    </location>
</feature>
<evidence type="ECO:0000256" key="6">
    <source>
        <dbReference type="ARBA" id="ARBA00023054"/>
    </source>
</evidence>
<dbReference type="PANTHER" id="PTHR10921:SF1">
    <property type="entry name" value="NUCLEAR DISTRIBUTION PROTEIN NUDE HOMOLOG"/>
    <property type="match status" value="1"/>
</dbReference>
<dbReference type="GO" id="GO:0007100">
    <property type="term" value="P:mitotic centrosome separation"/>
    <property type="evidence" value="ECO:0000318"/>
    <property type="project" value="GO_Central"/>
</dbReference>
<dbReference type="GO" id="GO:0005871">
    <property type="term" value="C:kinesin complex"/>
    <property type="evidence" value="ECO:0000318"/>
    <property type="project" value="GO_Central"/>
</dbReference>
<evidence type="ECO:0000256" key="4">
    <source>
        <dbReference type="ARBA" id="ARBA00022490"/>
    </source>
</evidence>
<comment type="subcellular location">
    <subcellularLocation>
        <location evidence="2">Cytoplasm</location>
        <location evidence="2">Cytoskeleton</location>
        <location evidence="2">Microtubule organizing center</location>
        <location evidence="2">Centrosome</location>
    </subcellularLocation>
    <subcellularLocation>
        <location evidence="1">Cytoplasm</location>
        <location evidence="1">Cytoskeleton</location>
        <location evidence="1">Spindle</location>
    </subcellularLocation>
</comment>
<dbReference type="OrthoDB" id="5877028at2759"/>
<evidence type="ECO:0000313" key="11">
    <source>
        <dbReference type="EnsemblMetazoa" id="HelroP110400"/>
    </source>
</evidence>
<evidence type="ECO:0000256" key="2">
    <source>
        <dbReference type="ARBA" id="ARBA00004300"/>
    </source>
</evidence>
<dbReference type="GO" id="GO:0051642">
    <property type="term" value="P:centrosome localization"/>
    <property type="evidence" value="ECO:0000318"/>
    <property type="project" value="GO_Central"/>
</dbReference>
<keyword evidence="7" id="KW-0206">Cytoskeleton</keyword>
<evidence type="ECO:0000313" key="12">
    <source>
        <dbReference type="Proteomes" id="UP000015101"/>
    </source>
</evidence>
<evidence type="ECO:0000256" key="7">
    <source>
        <dbReference type="ARBA" id="ARBA00023212"/>
    </source>
</evidence>
<evidence type="ECO:0000256" key="5">
    <source>
        <dbReference type="ARBA" id="ARBA00022701"/>
    </source>
</evidence>
<reference evidence="12" key="1">
    <citation type="submission" date="2012-12" db="EMBL/GenBank/DDBJ databases">
        <authorList>
            <person name="Hellsten U."/>
            <person name="Grimwood J."/>
            <person name="Chapman J.A."/>
            <person name="Shapiro H."/>
            <person name="Aerts A."/>
            <person name="Otillar R.P."/>
            <person name="Terry A.Y."/>
            <person name="Boore J.L."/>
            <person name="Simakov O."/>
            <person name="Marletaz F."/>
            <person name="Cho S.-J."/>
            <person name="Edsinger-Gonzales E."/>
            <person name="Havlak P."/>
            <person name="Kuo D.-H."/>
            <person name="Larsson T."/>
            <person name="Lv J."/>
            <person name="Arendt D."/>
            <person name="Savage R."/>
            <person name="Osoegawa K."/>
            <person name="de Jong P."/>
            <person name="Lindberg D.R."/>
            <person name="Seaver E.C."/>
            <person name="Weisblat D.A."/>
            <person name="Putnam N.H."/>
            <person name="Grigoriev I.V."/>
            <person name="Rokhsar D.S."/>
        </authorList>
    </citation>
    <scope>NUCLEOTIDE SEQUENCE</scope>
</reference>
<dbReference type="GO" id="GO:0047496">
    <property type="term" value="P:vesicle transport along microtubule"/>
    <property type="evidence" value="ECO:0000318"/>
    <property type="project" value="GO_Central"/>
</dbReference>
<dbReference type="GO" id="GO:0000776">
    <property type="term" value="C:kinetochore"/>
    <property type="evidence" value="ECO:0000318"/>
    <property type="project" value="GO_Central"/>
</dbReference>
<keyword evidence="5" id="KW-0493">Microtubule</keyword>
<dbReference type="GO" id="GO:0000132">
    <property type="term" value="P:establishment of mitotic spindle orientation"/>
    <property type="evidence" value="ECO:0000318"/>
    <property type="project" value="GO_Central"/>
</dbReference>
<comment type="similarity">
    <text evidence="3">Belongs to the nudE family.</text>
</comment>
<dbReference type="InParanoid" id="T1EF19"/>
<dbReference type="Gene3D" id="6.10.250.1080">
    <property type="match status" value="1"/>
</dbReference>
<keyword evidence="4" id="KW-0963">Cytoplasm</keyword>
<evidence type="ECO:0000256" key="3">
    <source>
        <dbReference type="ARBA" id="ARBA00007429"/>
    </source>
</evidence>